<accession>A0A248TDZ0</accession>
<dbReference type="GO" id="GO:0000455">
    <property type="term" value="P:enzyme-directed rRNA pseudouridine synthesis"/>
    <property type="evidence" value="ECO:0007669"/>
    <property type="project" value="TreeGrafter"/>
</dbReference>
<dbReference type="PROSITE" id="PS01129">
    <property type="entry name" value="PSI_RLU"/>
    <property type="match status" value="1"/>
</dbReference>
<comment type="similarity">
    <text evidence="2 4">Belongs to the pseudouridine synthase RluA family.</text>
</comment>
<feature type="active site" evidence="3">
    <location>
        <position position="144"/>
    </location>
</feature>
<dbReference type="Proteomes" id="UP000215137">
    <property type="component" value="Chromosome"/>
</dbReference>
<dbReference type="PANTHER" id="PTHR21600:SF71">
    <property type="entry name" value="PSEUDOURIDINE SYNTHASE"/>
    <property type="match status" value="1"/>
</dbReference>
<dbReference type="SUPFAM" id="SSF55120">
    <property type="entry name" value="Pseudouridine synthase"/>
    <property type="match status" value="1"/>
</dbReference>
<dbReference type="InterPro" id="IPR006225">
    <property type="entry name" value="PsdUridine_synth_RluC/D"/>
</dbReference>
<proteinExistence type="inferred from homology"/>
<evidence type="ECO:0000259" key="5">
    <source>
        <dbReference type="Pfam" id="PF00849"/>
    </source>
</evidence>
<keyword evidence="7" id="KW-1185">Reference proteome</keyword>
<sequence>MVTVSKKGEWFELTIPKKWAGQSATQLFREIWGAPKKLTHQMRMEQCVKKNNNPIIWEKPLIHGDRLQFKLLTDHQVENLENDGFYTDVDVRYEDDHLIIFNKPAGMETHPHTLVQKNTLLDAAKYYMQLQGESTYIRHIHRLDKETSGVILFAKHSLAGAILDTELAQRTIKRTYMALVHGQLKNKHDSIELPIGKDRHHSNKRRVSTTGQYAKTTYDVQAYDSKRNISLITCQLDTGRTHQIRVHLSHIGHPLVGDHLYGGKNLLTRQALHAYKLEWQHPFTKEKQEITCPAPADFRSLCP</sequence>
<dbReference type="InterPro" id="IPR006224">
    <property type="entry name" value="PsdUridine_synth_RluA-like_CS"/>
</dbReference>
<dbReference type="EMBL" id="CP022983">
    <property type="protein sequence ID" value="ASV66384.1"/>
    <property type="molecule type" value="Genomic_DNA"/>
</dbReference>
<dbReference type="AlphaFoldDB" id="A0A248TDZ0"/>
<dbReference type="GO" id="GO:0140098">
    <property type="term" value="F:catalytic activity, acting on RNA"/>
    <property type="evidence" value="ECO:0007669"/>
    <property type="project" value="UniProtKB-ARBA"/>
</dbReference>
<dbReference type="GO" id="GO:0009982">
    <property type="term" value="F:pseudouridine synthase activity"/>
    <property type="evidence" value="ECO:0007669"/>
    <property type="project" value="InterPro"/>
</dbReference>
<keyword evidence="4" id="KW-0413">Isomerase</keyword>
<dbReference type="GO" id="GO:0003723">
    <property type="term" value="F:RNA binding"/>
    <property type="evidence" value="ECO:0007669"/>
    <property type="project" value="InterPro"/>
</dbReference>
<evidence type="ECO:0000313" key="7">
    <source>
        <dbReference type="Proteomes" id="UP000215137"/>
    </source>
</evidence>
<organism evidence="6 7">
    <name type="scientific">Cytobacillus kochii</name>
    <dbReference type="NCBI Taxonomy" id="859143"/>
    <lineage>
        <taxon>Bacteria</taxon>
        <taxon>Bacillati</taxon>
        <taxon>Bacillota</taxon>
        <taxon>Bacilli</taxon>
        <taxon>Bacillales</taxon>
        <taxon>Bacillaceae</taxon>
        <taxon>Cytobacillus</taxon>
    </lineage>
</organism>
<dbReference type="OrthoDB" id="9807829at2"/>
<evidence type="ECO:0000256" key="4">
    <source>
        <dbReference type="RuleBase" id="RU362028"/>
    </source>
</evidence>
<dbReference type="PANTHER" id="PTHR21600">
    <property type="entry name" value="MITOCHONDRIAL RNA PSEUDOURIDINE SYNTHASE"/>
    <property type="match status" value="1"/>
</dbReference>
<dbReference type="RefSeq" id="WP_095369959.1">
    <property type="nucleotide sequence ID" value="NZ_CP022983.1"/>
</dbReference>
<protein>
    <recommendedName>
        <fullName evidence="4">Pseudouridine synthase</fullName>
        <ecNumber evidence="4">5.4.99.-</ecNumber>
    </recommendedName>
</protein>
<evidence type="ECO:0000256" key="3">
    <source>
        <dbReference type="PIRSR" id="PIRSR606225-1"/>
    </source>
</evidence>
<reference evidence="6 7" key="1">
    <citation type="submission" date="2017-08" db="EMBL/GenBank/DDBJ databases">
        <title>Complete Genome Sequence of Bacillus kochii Oregon-R-modENCODE STRAIN BDGP4, isolated from Drosophila melanogaster gut.</title>
        <authorList>
            <person name="Wan K.H."/>
            <person name="Yu C."/>
            <person name="Park S."/>
            <person name="Hammonds A.S."/>
            <person name="Booth B.W."/>
            <person name="Celniker S.E."/>
        </authorList>
    </citation>
    <scope>NUCLEOTIDE SEQUENCE [LARGE SCALE GENOMIC DNA]</scope>
    <source>
        <strain evidence="6 7">BDGP4</strain>
    </source>
</reference>
<evidence type="ECO:0000313" key="6">
    <source>
        <dbReference type="EMBL" id="ASV66384.1"/>
    </source>
</evidence>
<evidence type="ECO:0000256" key="1">
    <source>
        <dbReference type="ARBA" id="ARBA00000073"/>
    </source>
</evidence>
<dbReference type="CDD" id="cd02869">
    <property type="entry name" value="PseudoU_synth_RluA_like"/>
    <property type="match status" value="1"/>
</dbReference>
<comment type="catalytic activity">
    <reaction evidence="1 4">
        <text>a uridine in RNA = a pseudouridine in RNA</text>
        <dbReference type="Rhea" id="RHEA:48348"/>
        <dbReference type="Rhea" id="RHEA-COMP:12068"/>
        <dbReference type="Rhea" id="RHEA-COMP:12069"/>
        <dbReference type="ChEBI" id="CHEBI:65314"/>
        <dbReference type="ChEBI" id="CHEBI:65315"/>
    </reaction>
</comment>
<evidence type="ECO:0000256" key="2">
    <source>
        <dbReference type="ARBA" id="ARBA00010876"/>
    </source>
</evidence>
<feature type="domain" description="Pseudouridine synthase RsuA/RluA-like" evidence="5">
    <location>
        <begin position="97"/>
        <end position="250"/>
    </location>
</feature>
<comment type="function">
    <text evidence="4">Responsible for synthesis of pseudouridine from uracil.</text>
</comment>
<gene>
    <name evidence="6" type="ORF">CKF48_02935</name>
</gene>
<name>A0A248TDZ0_9BACI</name>
<dbReference type="InterPro" id="IPR050188">
    <property type="entry name" value="RluA_PseudoU_synthase"/>
</dbReference>
<dbReference type="KEGG" id="bko:CKF48_02935"/>
<dbReference type="Pfam" id="PF00849">
    <property type="entry name" value="PseudoU_synth_2"/>
    <property type="match status" value="1"/>
</dbReference>
<dbReference type="NCBIfam" id="TIGR00005">
    <property type="entry name" value="rluA_subfam"/>
    <property type="match status" value="1"/>
</dbReference>
<dbReference type="Gene3D" id="3.30.2350.10">
    <property type="entry name" value="Pseudouridine synthase"/>
    <property type="match status" value="1"/>
</dbReference>
<dbReference type="InterPro" id="IPR020103">
    <property type="entry name" value="PsdUridine_synth_cat_dom_sf"/>
</dbReference>
<dbReference type="EC" id="5.4.99.-" evidence="4"/>
<dbReference type="InterPro" id="IPR006145">
    <property type="entry name" value="PsdUridine_synth_RsuA/RluA"/>
</dbReference>